<dbReference type="GO" id="GO:0046076">
    <property type="term" value="P:dTTP catabolic process"/>
    <property type="evidence" value="ECO:0007669"/>
    <property type="project" value="TreeGrafter"/>
</dbReference>
<protein>
    <recommendedName>
        <fullName evidence="1">NTP pyrophosphohydrolase MazG-like domain-containing protein</fullName>
    </recommendedName>
</protein>
<dbReference type="GO" id="GO:0046081">
    <property type="term" value="P:dUTP catabolic process"/>
    <property type="evidence" value="ECO:0007669"/>
    <property type="project" value="TreeGrafter"/>
</dbReference>
<dbReference type="GO" id="GO:0047429">
    <property type="term" value="F:nucleoside triphosphate diphosphatase activity"/>
    <property type="evidence" value="ECO:0007669"/>
    <property type="project" value="TreeGrafter"/>
</dbReference>
<feature type="domain" description="NTP pyrophosphohydrolase MazG-like" evidence="1">
    <location>
        <begin position="27"/>
        <end position="100"/>
    </location>
</feature>
<evidence type="ECO:0000259" key="1">
    <source>
        <dbReference type="Pfam" id="PF03819"/>
    </source>
</evidence>
<dbReference type="NCBIfam" id="TIGR00444">
    <property type="entry name" value="mazG"/>
    <property type="match status" value="1"/>
</dbReference>
<dbReference type="SUPFAM" id="SSF101386">
    <property type="entry name" value="all-alpha NTP pyrophosphatases"/>
    <property type="match status" value="2"/>
</dbReference>
<dbReference type="AlphaFoldDB" id="A0A1J5E880"/>
<dbReference type="GO" id="GO:0046052">
    <property type="term" value="P:UTP catabolic process"/>
    <property type="evidence" value="ECO:0007669"/>
    <property type="project" value="TreeGrafter"/>
</dbReference>
<dbReference type="InterPro" id="IPR048015">
    <property type="entry name" value="NTP-PPase_MazG-like_N"/>
</dbReference>
<accession>A0A1J5E880</accession>
<dbReference type="Pfam" id="PF03819">
    <property type="entry name" value="MazG"/>
    <property type="match status" value="1"/>
</dbReference>
<evidence type="ECO:0000313" key="3">
    <source>
        <dbReference type="Proteomes" id="UP000183085"/>
    </source>
</evidence>
<dbReference type="NCBIfam" id="NF007113">
    <property type="entry name" value="PRK09562.1"/>
    <property type="match status" value="1"/>
</dbReference>
<dbReference type="GO" id="GO:0006950">
    <property type="term" value="P:response to stress"/>
    <property type="evidence" value="ECO:0007669"/>
    <property type="project" value="UniProtKB-ARBA"/>
</dbReference>
<name>A0A1J5E880_9BACT</name>
<dbReference type="PANTHER" id="PTHR30522">
    <property type="entry name" value="NUCLEOSIDE TRIPHOSPHATE PYROPHOSPHOHYDROLASE"/>
    <property type="match status" value="1"/>
</dbReference>
<gene>
    <name evidence="2" type="ORF">AUJ95_04020</name>
</gene>
<organism evidence="2 3">
    <name type="scientific">Candidatus Desantisbacteria bacterium CG2_30_40_21</name>
    <dbReference type="NCBI Taxonomy" id="1817895"/>
    <lineage>
        <taxon>Bacteria</taxon>
        <taxon>Candidatus Desantisiibacteriota</taxon>
    </lineage>
</organism>
<dbReference type="Gene3D" id="1.10.287.1080">
    <property type="entry name" value="MazG-like"/>
    <property type="match status" value="2"/>
</dbReference>
<dbReference type="FunFam" id="1.10.287.1080:FF:000001">
    <property type="entry name" value="Nucleoside triphosphate pyrophosphohydrolase"/>
    <property type="match status" value="1"/>
</dbReference>
<comment type="caution">
    <text evidence="2">The sequence shown here is derived from an EMBL/GenBank/DDBJ whole genome shotgun (WGS) entry which is preliminary data.</text>
</comment>
<dbReference type="InterPro" id="IPR011551">
    <property type="entry name" value="NTP_PyrPHydrolase_MazG"/>
</dbReference>
<dbReference type="EMBL" id="MNYI01000100">
    <property type="protein sequence ID" value="OIP40930.1"/>
    <property type="molecule type" value="Genomic_DNA"/>
</dbReference>
<dbReference type="STRING" id="1817895.AUJ95_04020"/>
<dbReference type="GO" id="GO:0046047">
    <property type="term" value="P:TTP catabolic process"/>
    <property type="evidence" value="ECO:0007669"/>
    <property type="project" value="TreeGrafter"/>
</dbReference>
<dbReference type="GO" id="GO:0046061">
    <property type="term" value="P:dATP catabolic process"/>
    <property type="evidence" value="ECO:0007669"/>
    <property type="project" value="TreeGrafter"/>
</dbReference>
<reference evidence="2 3" key="1">
    <citation type="journal article" date="2016" name="Environ. Microbiol.">
        <title>Genomic resolution of a cold subsurface aquifer community provides metabolic insights for novel microbes adapted to high CO concentrations.</title>
        <authorList>
            <person name="Probst A.J."/>
            <person name="Castelle C.J."/>
            <person name="Singh A."/>
            <person name="Brown C.T."/>
            <person name="Anantharaman K."/>
            <person name="Sharon I."/>
            <person name="Hug L.A."/>
            <person name="Burstein D."/>
            <person name="Emerson J.B."/>
            <person name="Thomas B.C."/>
            <person name="Banfield J.F."/>
        </authorList>
    </citation>
    <scope>NUCLEOTIDE SEQUENCE [LARGE SCALE GENOMIC DNA]</scope>
    <source>
        <strain evidence="2">CG2_30_40_21</strain>
    </source>
</reference>
<sequence>MEHPLDRLVEIIAKLRSPEGCPWDREQTTQTLKPYLVEETYEVLEAIDGGNPEHLKEEMGDLLAQLLIHIQIASEQGLFNIVDVLNMACEKLVRRHPHVFGDLKFDSVEEVMVHWETIKRRERGLTLNDISTTSVIDNIPKNLPSLLFAHCVQDKIERVGYKWPEEQKILEKLTADTDKLKSVCQEGDLNTFEELIGTLLFSLVSLARQKNVDAEGVLRRRVKEMGGKSKHFYSD</sequence>
<dbReference type="CDD" id="cd11528">
    <property type="entry name" value="NTP-PPase_MazG_Nterm"/>
    <property type="match status" value="1"/>
</dbReference>
<evidence type="ECO:0000313" key="2">
    <source>
        <dbReference type="EMBL" id="OIP40930.1"/>
    </source>
</evidence>
<proteinExistence type="predicted"/>
<dbReference type="GO" id="GO:0006203">
    <property type="term" value="P:dGTP catabolic process"/>
    <property type="evidence" value="ECO:0007669"/>
    <property type="project" value="TreeGrafter"/>
</dbReference>
<dbReference type="PANTHER" id="PTHR30522:SF0">
    <property type="entry name" value="NUCLEOSIDE TRIPHOSPHATE PYROPHOSPHOHYDROLASE"/>
    <property type="match status" value="1"/>
</dbReference>
<dbReference type="Proteomes" id="UP000183085">
    <property type="component" value="Unassembled WGS sequence"/>
</dbReference>
<dbReference type="InterPro" id="IPR004518">
    <property type="entry name" value="MazG-like_dom"/>
</dbReference>